<dbReference type="SUPFAM" id="SSF81321">
    <property type="entry name" value="Family A G protein-coupled receptor-like"/>
    <property type="match status" value="1"/>
</dbReference>
<feature type="transmembrane region" description="Helical" evidence="5">
    <location>
        <begin position="266"/>
        <end position="286"/>
    </location>
</feature>
<feature type="transmembrane region" description="Helical" evidence="5">
    <location>
        <begin position="89"/>
        <end position="110"/>
    </location>
</feature>
<dbReference type="CDD" id="cd00637">
    <property type="entry name" value="7tm_classA_rhodopsin-like"/>
    <property type="match status" value="1"/>
</dbReference>
<keyword evidence="3 5" id="KW-1133">Transmembrane helix</keyword>
<feature type="transmembrane region" description="Helical" evidence="5">
    <location>
        <begin position="51"/>
        <end position="74"/>
    </location>
</feature>
<dbReference type="Proteomes" id="UP000663868">
    <property type="component" value="Unassembled WGS sequence"/>
</dbReference>
<dbReference type="GO" id="GO:0016020">
    <property type="term" value="C:membrane"/>
    <property type="evidence" value="ECO:0007669"/>
    <property type="project" value="UniProtKB-SubCell"/>
</dbReference>
<dbReference type="AlphaFoldDB" id="A0A813VKF3"/>
<organism evidence="6 8">
    <name type="scientific">Adineta steineri</name>
    <dbReference type="NCBI Taxonomy" id="433720"/>
    <lineage>
        <taxon>Eukaryota</taxon>
        <taxon>Metazoa</taxon>
        <taxon>Spiralia</taxon>
        <taxon>Gnathifera</taxon>
        <taxon>Rotifera</taxon>
        <taxon>Eurotatoria</taxon>
        <taxon>Bdelloidea</taxon>
        <taxon>Adinetida</taxon>
        <taxon>Adinetidae</taxon>
        <taxon>Adineta</taxon>
    </lineage>
</organism>
<dbReference type="GO" id="GO:0004930">
    <property type="term" value="F:G protein-coupled receptor activity"/>
    <property type="evidence" value="ECO:0007669"/>
    <property type="project" value="InterPro"/>
</dbReference>
<evidence type="ECO:0000256" key="5">
    <source>
        <dbReference type="SAM" id="Phobius"/>
    </source>
</evidence>
<sequence length="317" mass="38081">MADDDTESLQWTKYVLLQSTIVPSLLCDIYIFIYFIRHWQKEIVKSPHHHVVICMLIISFLQKTTDASLLLFYLRWGENVQQTYTFCAVWIWLDCTLTGCAMQLAAWFCIERHLFIFHNQLMKKKWCSILFHYIPVFVFCIYLPIFYAVVIFFPRQCTNIWDYSVVLCGGACYNYFDPVLTAYDWLFHYAVSLSVILFANLLLFYRIIDQKLRHRRLIDWHRQRRMIIQLIFISMTYIILQCPSIVIGVIEAIWSPTFAFAIQYNYFAYLYYFINQILPFVIIGSLPNMRKEIQQWFQRIKRRLDEQPRIHPGTTIA</sequence>
<dbReference type="Proteomes" id="UP000663860">
    <property type="component" value="Unassembled WGS sequence"/>
</dbReference>
<name>A0A813VKF3_9BILA</name>
<feature type="transmembrane region" description="Helical" evidence="5">
    <location>
        <begin position="226"/>
        <end position="254"/>
    </location>
</feature>
<dbReference type="EMBL" id="CAJOBB010009449">
    <property type="protein sequence ID" value="CAF4228117.1"/>
    <property type="molecule type" value="Genomic_DNA"/>
</dbReference>
<keyword evidence="2 5" id="KW-0812">Transmembrane</keyword>
<feature type="transmembrane region" description="Helical" evidence="5">
    <location>
        <begin position="130"/>
        <end position="153"/>
    </location>
</feature>
<dbReference type="EMBL" id="CAJNOE010000064">
    <property type="protein sequence ID" value="CAF0844502.1"/>
    <property type="molecule type" value="Genomic_DNA"/>
</dbReference>
<protein>
    <submittedName>
        <fullName evidence="6">Uncharacterized protein</fullName>
    </submittedName>
</protein>
<comment type="subcellular location">
    <subcellularLocation>
        <location evidence="1">Membrane</location>
    </subcellularLocation>
</comment>
<feature type="transmembrane region" description="Helical" evidence="5">
    <location>
        <begin position="185"/>
        <end position="205"/>
    </location>
</feature>
<keyword evidence="4 5" id="KW-0472">Membrane</keyword>
<dbReference type="InterPro" id="IPR000276">
    <property type="entry name" value="GPCR_Rhodpsn"/>
</dbReference>
<evidence type="ECO:0000256" key="2">
    <source>
        <dbReference type="ARBA" id="ARBA00022692"/>
    </source>
</evidence>
<evidence type="ECO:0000313" key="6">
    <source>
        <dbReference type="EMBL" id="CAF0844502.1"/>
    </source>
</evidence>
<dbReference type="Gene3D" id="1.20.1070.10">
    <property type="entry name" value="Rhodopsin 7-helix transmembrane proteins"/>
    <property type="match status" value="1"/>
</dbReference>
<evidence type="ECO:0000256" key="3">
    <source>
        <dbReference type="ARBA" id="ARBA00022989"/>
    </source>
</evidence>
<reference evidence="6" key="1">
    <citation type="submission" date="2021-02" db="EMBL/GenBank/DDBJ databases">
        <authorList>
            <person name="Nowell W R."/>
        </authorList>
    </citation>
    <scope>NUCLEOTIDE SEQUENCE</scope>
</reference>
<dbReference type="PROSITE" id="PS00237">
    <property type="entry name" value="G_PROTEIN_RECEP_F1_1"/>
    <property type="match status" value="1"/>
</dbReference>
<gene>
    <name evidence="6" type="ORF">IZO911_LOCUS9247</name>
    <name evidence="7" type="ORF">KXQ929_LOCUS41582</name>
</gene>
<feature type="transmembrane region" description="Helical" evidence="5">
    <location>
        <begin position="20"/>
        <end position="39"/>
    </location>
</feature>
<comment type="caution">
    <text evidence="6">The sequence shown here is derived from an EMBL/GenBank/DDBJ whole genome shotgun (WGS) entry which is preliminary data.</text>
</comment>
<evidence type="ECO:0000256" key="4">
    <source>
        <dbReference type="ARBA" id="ARBA00023136"/>
    </source>
</evidence>
<evidence type="ECO:0000313" key="7">
    <source>
        <dbReference type="EMBL" id="CAF4228117.1"/>
    </source>
</evidence>
<proteinExistence type="predicted"/>
<accession>A0A813VKF3</accession>
<evidence type="ECO:0000256" key="1">
    <source>
        <dbReference type="ARBA" id="ARBA00004370"/>
    </source>
</evidence>
<evidence type="ECO:0000313" key="8">
    <source>
        <dbReference type="Proteomes" id="UP000663860"/>
    </source>
</evidence>